<name>A0ABX8A9J7_9BRAD</name>
<dbReference type="EMBL" id="CP036498">
    <property type="protein sequence ID" value="QUS38495.1"/>
    <property type="molecule type" value="Genomic_DNA"/>
</dbReference>
<dbReference type="Pfam" id="PF08447">
    <property type="entry name" value="PAS_3"/>
    <property type="match status" value="1"/>
</dbReference>
<dbReference type="Proteomes" id="UP000682843">
    <property type="component" value="Chromosome"/>
</dbReference>
<dbReference type="InterPro" id="IPR035965">
    <property type="entry name" value="PAS-like_dom_sf"/>
</dbReference>
<evidence type="ECO:0000256" key="2">
    <source>
        <dbReference type="ARBA" id="ARBA00012438"/>
    </source>
</evidence>
<comment type="catalytic activity">
    <reaction evidence="1">
        <text>ATP + protein L-histidine = ADP + protein N-phospho-L-histidine.</text>
        <dbReference type="EC" id="2.7.13.3"/>
    </reaction>
</comment>
<sequence>MHPKMPARSAQRTLKWRGIALFFEIRTKWSIFAKPGLHMRRPLGDVCLDIASFARERKHEFLSYILRLAAAEAYKTTAEDDVFELPMQRKLAARSLIVGIWDWDISNDRNHLDAGAANFFDVDPEQAARGLPNMNYLRAIHPDDVGRVQAAVATSMRMGGAFECEYRLIKNDRISWVLARGSCTLDRHGRPVRLPGALIDITHDKTMN</sequence>
<reference evidence="7 8" key="1">
    <citation type="submission" date="2019-02" db="EMBL/GenBank/DDBJ databases">
        <title>Emended description of the genus Rhodopseudomonas and description of Rhodopseudomonas albus sp. nov., a non-phototrophic, heavy-metal-tolerant bacterium isolated from garden soil.</title>
        <authorList>
            <person name="Bao Z."/>
            <person name="Cao W.W."/>
            <person name="Sato Y."/>
            <person name="Nishizawa T."/>
            <person name="Zhao J."/>
            <person name="Guo Y."/>
            <person name="Ohta H."/>
        </authorList>
    </citation>
    <scope>NUCLEOTIDE SEQUENCE [LARGE SCALE GENOMIC DNA]</scope>
    <source>
        <strain evidence="7 8">SK50-23</strain>
    </source>
</reference>
<dbReference type="InterPro" id="IPR052162">
    <property type="entry name" value="Sensor_kinase/Photoreceptor"/>
</dbReference>
<dbReference type="SUPFAM" id="SSF55785">
    <property type="entry name" value="PYP-like sensor domain (PAS domain)"/>
    <property type="match status" value="1"/>
</dbReference>
<dbReference type="PANTHER" id="PTHR43304">
    <property type="entry name" value="PHYTOCHROME-LIKE PROTEIN CPH1"/>
    <property type="match status" value="1"/>
</dbReference>
<evidence type="ECO:0000256" key="3">
    <source>
        <dbReference type="ARBA" id="ARBA00022553"/>
    </source>
</evidence>
<dbReference type="InterPro" id="IPR013655">
    <property type="entry name" value="PAS_fold_3"/>
</dbReference>
<dbReference type="EC" id="2.7.13.3" evidence="2"/>
<keyword evidence="5 7" id="KW-0418">Kinase</keyword>
<evidence type="ECO:0000259" key="6">
    <source>
        <dbReference type="Pfam" id="PF08447"/>
    </source>
</evidence>
<dbReference type="CDD" id="cd00130">
    <property type="entry name" value="PAS"/>
    <property type="match status" value="1"/>
</dbReference>
<protein>
    <recommendedName>
        <fullName evidence="2">histidine kinase</fullName>
        <ecNumber evidence="2">2.7.13.3</ecNumber>
    </recommendedName>
</protein>
<evidence type="ECO:0000256" key="4">
    <source>
        <dbReference type="ARBA" id="ARBA00022679"/>
    </source>
</evidence>
<gene>
    <name evidence="7" type="ORF">RPMA_06355</name>
</gene>
<evidence type="ECO:0000313" key="8">
    <source>
        <dbReference type="Proteomes" id="UP000682843"/>
    </source>
</evidence>
<dbReference type="Gene3D" id="3.30.450.20">
    <property type="entry name" value="PAS domain"/>
    <property type="match status" value="1"/>
</dbReference>
<feature type="domain" description="PAS fold-3" evidence="6">
    <location>
        <begin position="133"/>
        <end position="196"/>
    </location>
</feature>
<dbReference type="InterPro" id="IPR000014">
    <property type="entry name" value="PAS"/>
</dbReference>
<proteinExistence type="predicted"/>
<dbReference type="PANTHER" id="PTHR43304:SF1">
    <property type="entry name" value="PAC DOMAIN-CONTAINING PROTEIN"/>
    <property type="match status" value="1"/>
</dbReference>
<accession>A0ABX8A9J7</accession>
<dbReference type="GO" id="GO:0016301">
    <property type="term" value="F:kinase activity"/>
    <property type="evidence" value="ECO:0007669"/>
    <property type="project" value="UniProtKB-KW"/>
</dbReference>
<evidence type="ECO:0000256" key="1">
    <source>
        <dbReference type="ARBA" id="ARBA00000085"/>
    </source>
</evidence>
<organism evidence="7 8">
    <name type="scientific">Tardiphaga alba</name>
    <dbReference type="NCBI Taxonomy" id="340268"/>
    <lineage>
        <taxon>Bacteria</taxon>
        <taxon>Pseudomonadati</taxon>
        <taxon>Pseudomonadota</taxon>
        <taxon>Alphaproteobacteria</taxon>
        <taxon>Hyphomicrobiales</taxon>
        <taxon>Nitrobacteraceae</taxon>
        <taxon>Tardiphaga</taxon>
    </lineage>
</organism>
<evidence type="ECO:0000256" key="5">
    <source>
        <dbReference type="ARBA" id="ARBA00022777"/>
    </source>
</evidence>
<keyword evidence="8" id="KW-1185">Reference proteome</keyword>
<keyword evidence="4" id="KW-0808">Transferase</keyword>
<keyword evidence="3" id="KW-0597">Phosphoprotein</keyword>
<evidence type="ECO:0000313" key="7">
    <source>
        <dbReference type="EMBL" id="QUS38495.1"/>
    </source>
</evidence>